<dbReference type="AlphaFoldDB" id="A0A381RHM2"/>
<organism evidence="1">
    <name type="scientific">marine metagenome</name>
    <dbReference type="NCBI Taxonomy" id="408172"/>
    <lineage>
        <taxon>unclassified sequences</taxon>
        <taxon>metagenomes</taxon>
        <taxon>ecological metagenomes</taxon>
    </lineage>
</organism>
<proteinExistence type="predicted"/>
<accession>A0A381RHM2</accession>
<dbReference type="PROSITE" id="PS51257">
    <property type="entry name" value="PROKAR_LIPOPROTEIN"/>
    <property type="match status" value="1"/>
</dbReference>
<sequence length="150" mass="17017">MIVKYLISLFILLLLASCNYFDYSVPDKEIIKSSSWSSNDQPPSYPECESLELTEQKKCFIESIEKKLITYFNDRKINLEISEYVVKVSIDTLGNFSVVNISSEGSPSNETKKYINEAFKSLPKALPAVKTNVGEYVDVVFDLPIKLVVK</sequence>
<evidence type="ECO:0000313" key="1">
    <source>
        <dbReference type="EMBL" id="SUZ88663.1"/>
    </source>
</evidence>
<protein>
    <recommendedName>
        <fullName evidence="2">TonB C-terminal domain-containing protein</fullName>
    </recommendedName>
</protein>
<gene>
    <name evidence="1" type="ORF">METZ01_LOCUS41517</name>
</gene>
<evidence type="ECO:0008006" key="2">
    <source>
        <dbReference type="Google" id="ProtNLM"/>
    </source>
</evidence>
<dbReference type="EMBL" id="UINC01001782">
    <property type="protein sequence ID" value="SUZ88663.1"/>
    <property type="molecule type" value="Genomic_DNA"/>
</dbReference>
<name>A0A381RHM2_9ZZZZ</name>
<reference evidence="1" key="1">
    <citation type="submission" date="2018-05" db="EMBL/GenBank/DDBJ databases">
        <authorList>
            <person name="Lanie J.A."/>
            <person name="Ng W.-L."/>
            <person name="Kazmierczak K.M."/>
            <person name="Andrzejewski T.M."/>
            <person name="Davidsen T.M."/>
            <person name="Wayne K.J."/>
            <person name="Tettelin H."/>
            <person name="Glass J.I."/>
            <person name="Rusch D."/>
            <person name="Podicherti R."/>
            <person name="Tsui H.-C.T."/>
            <person name="Winkler M.E."/>
        </authorList>
    </citation>
    <scope>NUCLEOTIDE SEQUENCE</scope>
</reference>